<protein>
    <submittedName>
        <fullName evidence="1">Uncharacterized protein</fullName>
    </submittedName>
</protein>
<feature type="non-terminal residue" evidence="1">
    <location>
        <position position="88"/>
    </location>
</feature>
<evidence type="ECO:0000313" key="1">
    <source>
        <dbReference type="EMBL" id="CDW47668.1"/>
    </source>
</evidence>
<name>A0A0K2VAT7_LEPSM</name>
<proteinExistence type="predicted"/>
<sequence length="88" mass="9790">MSSSLQSDYPPLFCCTYIVIRSIVTPLGFSYSSLSSLSFLFQSCQFFCPPWCNSFIFFVHSGANSLRASSSELVISVARSYITFTSIL</sequence>
<organism evidence="1">
    <name type="scientific">Lepeophtheirus salmonis</name>
    <name type="common">Salmon louse</name>
    <name type="synonym">Caligus salmonis</name>
    <dbReference type="NCBI Taxonomy" id="72036"/>
    <lineage>
        <taxon>Eukaryota</taxon>
        <taxon>Metazoa</taxon>
        <taxon>Ecdysozoa</taxon>
        <taxon>Arthropoda</taxon>
        <taxon>Crustacea</taxon>
        <taxon>Multicrustacea</taxon>
        <taxon>Hexanauplia</taxon>
        <taxon>Copepoda</taxon>
        <taxon>Siphonostomatoida</taxon>
        <taxon>Caligidae</taxon>
        <taxon>Lepeophtheirus</taxon>
    </lineage>
</organism>
<dbReference type="AlphaFoldDB" id="A0A0K2VAT7"/>
<accession>A0A0K2VAT7</accession>
<dbReference type="EMBL" id="HACA01030307">
    <property type="protein sequence ID" value="CDW47668.1"/>
    <property type="molecule type" value="Transcribed_RNA"/>
</dbReference>
<reference evidence="1" key="1">
    <citation type="submission" date="2014-05" db="EMBL/GenBank/DDBJ databases">
        <authorList>
            <person name="Chronopoulou M."/>
        </authorList>
    </citation>
    <scope>NUCLEOTIDE SEQUENCE</scope>
    <source>
        <tissue evidence="1">Whole organism</tissue>
    </source>
</reference>